<dbReference type="InterPro" id="IPR005584">
    <property type="entry name" value="DNA_gyrase_inhibitor_YacG"/>
</dbReference>
<sequence>MGEIWVSCPICRKKVIYDVRNECRPFCSEDCRKKDWAHWMTESYVMDADDPVRETDNVVPTVDCD</sequence>
<dbReference type="RefSeq" id="WP_157722195.1">
    <property type="nucleotide sequence ID" value="NZ_FLSL01000084.1"/>
</dbReference>
<organism evidence="4 5">
    <name type="scientific">Candidatus Ichthyocystis hellenicum</name>
    <dbReference type="NCBI Taxonomy" id="1561003"/>
    <lineage>
        <taxon>Bacteria</taxon>
        <taxon>Pseudomonadati</taxon>
        <taxon>Pseudomonadota</taxon>
        <taxon>Betaproteobacteria</taxon>
        <taxon>Burkholderiales</taxon>
        <taxon>Candidatus Ichthyocystis</taxon>
    </lineage>
</organism>
<dbReference type="STRING" id="1561003.Ark11_0084"/>
<comment type="cofactor">
    <cofactor evidence="3">
        <name>Zn(2+)</name>
        <dbReference type="ChEBI" id="CHEBI:29105"/>
    </cofactor>
    <text evidence="3">Binds 1 zinc ion.</text>
</comment>
<dbReference type="PANTHER" id="PTHR36150:SF1">
    <property type="entry name" value="DNA GYRASE INHIBITOR YACG"/>
    <property type="match status" value="1"/>
</dbReference>
<dbReference type="EMBL" id="LN906597">
    <property type="protein sequence ID" value="CUT16944.1"/>
    <property type="molecule type" value="Genomic_DNA"/>
</dbReference>
<dbReference type="Proteomes" id="UP000198651">
    <property type="component" value="Chromosome I"/>
</dbReference>
<comment type="function">
    <text evidence="3">Inhibits all the catalytic activities of DNA gyrase by preventing its interaction with DNA. Acts by binding directly to the C-terminal domain of GyrB, which probably disrupts DNA binding by the gyrase.</text>
</comment>
<dbReference type="PANTHER" id="PTHR36150">
    <property type="entry name" value="DNA GYRASE INHIBITOR YACG"/>
    <property type="match status" value="1"/>
</dbReference>
<dbReference type="GO" id="GO:0008657">
    <property type="term" value="F:DNA topoisomerase type II (double strand cut, ATP-hydrolyzing) inhibitor activity"/>
    <property type="evidence" value="ECO:0007669"/>
    <property type="project" value="UniProtKB-UniRule"/>
</dbReference>
<feature type="binding site" evidence="3">
    <location>
        <position position="11"/>
    </location>
    <ligand>
        <name>Zn(2+)</name>
        <dbReference type="ChEBI" id="CHEBI:29105"/>
    </ligand>
</feature>
<comment type="subunit">
    <text evidence="3">Interacts with GyrB.</text>
</comment>
<dbReference type="AlphaFoldDB" id="A0A0S4M128"/>
<feature type="binding site" evidence="3">
    <location>
        <position position="27"/>
    </location>
    <ligand>
        <name>Zn(2+)</name>
        <dbReference type="ChEBI" id="CHEBI:29105"/>
    </ligand>
</feature>
<dbReference type="HAMAP" id="MF_00649">
    <property type="entry name" value="DNA_gyrase_inhibitor_YacG"/>
    <property type="match status" value="1"/>
</dbReference>
<keyword evidence="2 3" id="KW-0862">Zinc</keyword>
<keyword evidence="1 3" id="KW-0479">Metal-binding</keyword>
<gene>
    <name evidence="3" type="primary">yacG</name>
    <name evidence="4" type="ORF">Ark11_0084</name>
</gene>
<name>A0A0S4M128_9BURK</name>
<dbReference type="SUPFAM" id="SSF57716">
    <property type="entry name" value="Glucocorticoid receptor-like (DNA-binding domain)"/>
    <property type="match status" value="1"/>
</dbReference>
<feature type="binding site" evidence="3">
    <location>
        <position position="8"/>
    </location>
    <ligand>
        <name>Zn(2+)</name>
        <dbReference type="ChEBI" id="CHEBI:29105"/>
    </ligand>
</feature>
<dbReference type="InterPro" id="IPR013088">
    <property type="entry name" value="Znf_NHR/GATA"/>
</dbReference>
<evidence type="ECO:0000256" key="3">
    <source>
        <dbReference type="HAMAP-Rule" id="MF_00649"/>
    </source>
</evidence>
<feature type="binding site" evidence="3">
    <location>
        <position position="31"/>
    </location>
    <ligand>
        <name>Zn(2+)</name>
        <dbReference type="ChEBI" id="CHEBI:29105"/>
    </ligand>
</feature>
<evidence type="ECO:0000313" key="4">
    <source>
        <dbReference type="EMBL" id="CUT16944.1"/>
    </source>
</evidence>
<reference evidence="5" key="1">
    <citation type="submission" date="2015-11" db="EMBL/GenBank/DDBJ databases">
        <authorList>
            <person name="Seth-Smith H.M.B."/>
        </authorList>
    </citation>
    <scope>NUCLEOTIDE SEQUENCE [LARGE SCALE GENOMIC DNA]</scope>
    <source>
        <strain evidence="5">2013Ark11</strain>
    </source>
</reference>
<protein>
    <recommendedName>
        <fullName evidence="3">DNA gyrase inhibitor YacG</fullName>
    </recommendedName>
</protein>
<keyword evidence="5" id="KW-1185">Reference proteome</keyword>
<dbReference type="Pfam" id="PF03884">
    <property type="entry name" value="YacG"/>
    <property type="match status" value="1"/>
</dbReference>
<dbReference type="GO" id="GO:0008270">
    <property type="term" value="F:zinc ion binding"/>
    <property type="evidence" value="ECO:0007669"/>
    <property type="project" value="UniProtKB-UniRule"/>
</dbReference>
<dbReference type="OrthoDB" id="9809663at2"/>
<evidence type="ECO:0000256" key="1">
    <source>
        <dbReference type="ARBA" id="ARBA00022723"/>
    </source>
</evidence>
<comment type="similarity">
    <text evidence="3">Belongs to the DNA gyrase inhibitor YacG family.</text>
</comment>
<evidence type="ECO:0000256" key="2">
    <source>
        <dbReference type="ARBA" id="ARBA00022833"/>
    </source>
</evidence>
<proteinExistence type="inferred from homology"/>
<evidence type="ECO:0000313" key="5">
    <source>
        <dbReference type="Proteomes" id="UP000198651"/>
    </source>
</evidence>
<dbReference type="Gene3D" id="3.30.50.10">
    <property type="entry name" value="Erythroid Transcription Factor GATA-1, subunit A"/>
    <property type="match status" value="1"/>
</dbReference>
<accession>A0A0S4M128</accession>
<dbReference type="GO" id="GO:0006355">
    <property type="term" value="P:regulation of DNA-templated transcription"/>
    <property type="evidence" value="ECO:0007669"/>
    <property type="project" value="InterPro"/>
</dbReference>